<sequence length="94" mass="10188">MEWTFTIKQKVAGYELTASTVVVGKDILLLLQGGDMPHLGCVVQAIPRESLSGDGSMSATSSVLNLIGHKDEYLCRKLVDAVEKIATEIVERLV</sequence>
<dbReference type="RefSeq" id="WP_154430898.1">
    <property type="nucleotide sequence ID" value="NZ_VUNI01000030.1"/>
</dbReference>
<keyword evidence="3" id="KW-1185">Reference proteome</keyword>
<dbReference type="Proteomes" id="UP000474024">
    <property type="component" value="Unassembled WGS sequence"/>
</dbReference>
<feature type="domain" description="Prenylated flavin chaperone LpdD-like" evidence="1">
    <location>
        <begin position="12"/>
        <end position="85"/>
    </location>
</feature>
<accession>A0A6L5YTY1</accession>
<name>A0A6L5YTY1_9FIRM</name>
<comment type="caution">
    <text evidence="2">The sequence shown here is derived from an EMBL/GenBank/DDBJ whole genome shotgun (WGS) entry which is preliminary data.</text>
</comment>
<dbReference type="AlphaFoldDB" id="A0A6L5YTY1"/>
<reference evidence="2 3" key="1">
    <citation type="submission" date="2019-08" db="EMBL/GenBank/DDBJ databases">
        <title>In-depth cultivation of the pig gut microbiome towards novel bacterial diversity and tailored functional studies.</title>
        <authorList>
            <person name="Wylensek D."/>
            <person name="Hitch T.C.A."/>
            <person name="Clavel T."/>
        </authorList>
    </citation>
    <scope>NUCLEOTIDE SEQUENCE [LARGE SCALE GENOMIC DNA]</scope>
    <source>
        <strain evidence="2 3">MUC/MUC-530-WT-4D</strain>
    </source>
</reference>
<evidence type="ECO:0000313" key="2">
    <source>
        <dbReference type="EMBL" id="MST75930.1"/>
    </source>
</evidence>
<protein>
    <recommendedName>
        <fullName evidence="1">Prenylated flavin chaperone LpdD-like domain-containing protein</fullName>
    </recommendedName>
</protein>
<evidence type="ECO:0000313" key="3">
    <source>
        <dbReference type="Proteomes" id="UP000474024"/>
    </source>
</evidence>
<dbReference type="InterPro" id="IPR048844">
    <property type="entry name" value="LpdD_chaperone-like"/>
</dbReference>
<proteinExistence type="predicted"/>
<gene>
    <name evidence="2" type="ORF">FYJ75_13175</name>
</gene>
<evidence type="ECO:0000259" key="1">
    <source>
        <dbReference type="Pfam" id="PF21758"/>
    </source>
</evidence>
<organism evidence="2 3">
    <name type="scientific">Roseburia porci</name>
    <dbReference type="NCBI Taxonomy" id="2605790"/>
    <lineage>
        <taxon>Bacteria</taxon>
        <taxon>Bacillati</taxon>
        <taxon>Bacillota</taxon>
        <taxon>Clostridia</taxon>
        <taxon>Lachnospirales</taxon>
        <taxon>Lachnospiraceae</taxon>
        <taxon>Roseburia</taxon>
    </lineage>
</organism>
<dbReference type="EMBL" id="VUNI01000030">
    <property type="protein sequence ID" value="MST75930.1"/>
    <property type="molecule type" value="Genomic_DNA"/>
</dbReference>
<dbReference type="Pfam" id="PF21758">
    <property type="entry name" value="PAC_bac"/>
    <property type="match status" value="1"/>
</dbReference>